<dbReference type="InterPro" id="IPR000719">
    <property type="entry name" value="Prot_kinase_dom"/>
</dbReference>
<feature type="region of interest" description="Disordered" evidence="16">
    <location>
        <begin position="795"/>
        <end position="822"/>
    </location>
</feature>
<accession>A0A813V7E6</accession>
<dbReference type="SUPFAM" id="SSF56112">
    <property type="entry name" value="Protein kinase-like (PK-like)"/>
    <property type="match status" value="1"/>
</dbReference>
<dbReference type="GO" id="GO:0048731">
    <property type="term" value="P:system development"/>
    <property type="evidence" value="ECO:0007669"/>
    <property type="project" value="UniProtKB-ARBA"/>
</dbReference>
<feature type="region of interest" description="Disordered" evidence="16">
    <location>
        <begin position="330"/>
        <end position="350"/>
    </location>
</feature>
<dbReference type="PROSITE" id="PS00108">
    <property type="entry name" value="PROTEIN_KINASE_ST"/>
    <property type="match status" value="1"/>
</dbReference>
<keyword evidence="6" id="KW-0723">Serine/threonine-protein kinase</keyword>
<dbReference type="InterPro" id="IPR008271">
    <property type="entry name" value="Ser/Thr_kinase_AS"/>
</dbReference>
<keyword evidence="8" id="KW-0808">Transferase</keyword>
<dbReference type="GO" id="GO:0005737">
    <property type="term" value="C:cytoplasm"/>
    <property type="evidence" value="ECO:0007669"/>
    <property type="project" value="UniProtKB-SubCell"/>
</dbReference>
<proteinExistence type="inferred from homology"/>
<dbReference type="GO" id="GO:0009653">
    <property type="term" value="P:anatomical structure morphogenesis"/>
    <property type="evidence" value="ECO:0007669"/>
    <property type="project" value="UniProtKB-ARBA"/>
</dbReference>
<evidence type="ECO:0000256" key="9">
    <source>
        <dbReference type="ARBA" id="ARBA00022723"/>
    </source>
</evidence>
<dbReference type="EMBL" id="CAJNOC010001085">
    <property type="protein sequence ID" value="CAF0833704.1"/>
    <property type="molecule type" value="Genomic_DNA"/>
</dbReference>
<dbReference type="GO" id="GO:0046872">
    <property type="term" value="F:metal ion binding"/>
    <property type="evidence" value="ECO:0007669"/>
    <property type="project" value="UniProtKB-KW"/>
</dbReference>
<dbReference type="FunFam" id="1.10.510.10:FF:000057">
    <property type="entry name" value="Non-specific serine/threonine protein kinase"/>
    <property type="match status" value="1"/>
</dbReference>
<dbReference type="GO" id="GO:0042308">
    <property type="term" value="P:negative regulation of protein import into nucleus"/>
    <property type="evidence" value="ECO:0007669"/>
    <property type="project" value="UniProtKB-ARBA"/>
</dbReference>
<comment type="subcellular location">
    <subcellularLocation>
        <location evidence="2">Cytoplasm</location>
    </subcellularLocation>
</comment>
<dbReference type="GO" id="GO:0005524">
    <property type="term" value="F:ATP binding"/>
    <property type="evidence" value="ECO:0007669"/>
    <property type="project" value="UniProtKB-KW"/>
</dbReference>
<dbReference type="GO" id="GO:0045177">
    <property type="term" value="C:apical part of cell"/>
    <property type="evidence" value="ECO:0007669"/>
    <property type="project" value="UniProtKB-ARBA"/>
</dbReference>
<dbReference type="FunFam" id="3.30.200.20:FF:000391">
    <property type="entry name" value="Large tumor suppressor kinase 1"/>
    <property type="match status" value="1"/>
</dbReference>
<feature type="compositionally biased region" description="Low complexity" evidence="16">
    <location>
        <begin position="812"/>
        <end position="822"/>
    </location>
</feature>
<comment type="cofactor">
    <cofactor evidence="1">
        <name>Mg(2+)</name>
        <dbReference type="ChEBI" id="CHEBI:18420"/>
    </cofactor>
</comment>
<feature type="compositionally biased region" description="Pro residues" evidence="16">
    <location>
        <begin position="31"/>
        <end position="44"/>
    </location>
</feature>
<keyword evidence="7" id="KW-0597">Phosphoprotein</keyword>
<gene>
    <name evidence="18" type="ORF">OXX778_LOCUS8099</name>
</gene>
<keyword evidence="13" id="KW-0460">Magnesium</keyword>
<feature type="region of interest" description="Disordered" evidence="16">
    <location>
        <begin position="1"/>
        <end position="49"/>
    </location>
</feature>
<evidence type="ECO:0000256" key="13">
    <source>
        <dbReference type="ARBA" id="ARBA00022842"/>
    </source>
</evidence>
<dbReference type="GO" id="GO:0071944">
    <property type="term" value="C:cell periphery"/>
    <property type="evidence" value="ECO:0007669"/>
    <property type="project" value="UniProtKB-ARBA"/>
</dbReference>
<evidence type="ECO:0000313" key="19">
    <source>
        <dbReference type="Proteomes" id="UP000663879"/>
    </source>
</evidence>
<organism evidence="18 19">
    <name type="scientific">Brachionus calyciflorus</name>
    <dbReference type="NCBI Taxonomy" id="104777"/>
    <lineage>
        <taxon>Eukaryota</taxon>
        <taxon>Metazoa</taxon>
        <taxon>Spiralia</taxon>
        <taxon>Gnathifera</taxon>
        <taxon>Rotifera</taxon>
        <taxon>Eurotatoria</taxon>
        <taxon>Monogononta</taxon>
        <taxon>Pseudotrocha</taxon>
        <taxon>Ploima</taxon>
        <taxon>Brachionidae</taxon>
        <taxon>Brachionus</taxon>
    </lineage>
</organism>
<protein>
    <recommendedName>
        <fullName evidence="4">non-specific serine/threonine protein kinase</fullName>
        <ecNumber evidence="4">2.7.11.1</ecNumber>
    </recommendedName>
</protein>
<reference evidence="18" key="1">
    <citation type="submission" date="2021-02" db="EMBL/GenBank/DDBJ databases">
        <authorList>
            <person name="Nowell W R."/>
        </authorList>
    </citation>
    <scope>NUCLEOTIDE SEQUENCE</scope>
    <source>
        <strain evidence="18">Ploen Becks lab</strain>
    </source>
</reference>
<dbReference type="GO" id="GO:0004674">
    <property type="term" value="F:protein serine/threonine kinase activity"/>
    <property type="evidence" value="ECO:0007669"/>
    <property type="project" value="UniProtKB-KW"/>
</dbReference>
<dbReference type="PROSITE" id="PS50011">
    <property type="entry name" value="PROTEIN_KINASE_DOM"/>
    <property type="match status" value="1"/>
</dbReference>
<dbReference type="Gene3D" id="3.30.200.20">
    <property type="entry name" value="Phosphorylase Kinase, domain 1"/>
    <property type="match status" value="1"/>
</dbReference>
<evidence type="ECO:0000256" key="11">
    <source>
        <dbReference type="ARBA" id="ARBA00022777"/>
    </source>
</evidence>
<evidence type="ECO:0000256" key="3">
    <source>
        <dbReference type="ARBA" id="ARBA00009903"/>
    </source>
</evidence>
<evidence type="ECO:0000256" key="4">
    <source>
        <dbReference type="ARBA" id="ARBA00012513"/>
    </source>
</evidence>
<dbReference type="InterPro" id="IPR049761">
    <property type="entry name" value="LATS1-like_MobB"/>
</dbReference>
<evidence type="ECO:0000256" key="10">
    <source>
        <dbReference type="ARBA" id="ARBA00022741"/>
    </source>
</evidence>
<dbReference type="PANTHER" id="PTHR22988">
    <property type="entry name" value="MYOTONIC DYSTROPHY S/T KINASE-RELATED"/>
    <property type="match status" value="1"/>
</dbReference>
<feature type="compositionally biased region" description="Polar residues" evidence="16">
    <location>
        <begin position="1"/>
        <end position="12"/>
    </location>
</feature>
<keyword evidence="10" id="KW-0547">Nucleotide-binding</keyword>
<dbReference type="Gene3D" id="1.10.510.10">
    <property type="entry name" value="Transferase(Phosphotransferase) domain 1"/>
    <property type="match status" value="1"/>
</dbReference>
<dbReference type="SMART" id="SM00220">
    <property type="entry name" value="S_TKc"/>
    <property type="match status" value="1"/>
</dbReference>
<dbReference type="Pfam" id="PF00069">
    <property type="entry name" value="Pkinase"/>
    <property type="match status" value="1"/>
</dbReference>
<feature type="domain" description="Protein kinase" evidence="17">
    <location>
        <begin position="455"/>
        <end position="740"/>
    </location>
</feature>
<evidence type="ECO:0000256" key="14">
    <source>
        <dbReference type="ARBA" id="ARBA00047899"/>
    </source>
</evidence>
<dbReference type="AlphaFoldDB" id="A0A813V7E6"/>
<evidence type="ECO:0000256" key="12">
    <source>
        <dbReference type="ARBA" id="ARBA00022840"/>
    </source>
</evidence>
<evidence type="ECO:0000256" key="6">
    <source>
        <dbReference type="ARBA" id="ARBA00022527"/>
    </source>
</evidence>
<feature type="compositionally biased region" description="Pro residues" evidence="16">
    <location>
        <begin position="223"/>
        <end position="233"/>
    </location>
</feature>
<feature type="region of interest" description="Disordered" evidence="16">
    <location>
        <begin position="197"/>
        <end position="234"/>
    </location>
</feature>
<feature type="compositionally biased region" description="Pro residues" evidence="16">
    <location>
        <begin position="334"/>
        <end position="349"/>
    </location>
</feature>
<keyword evidence="19" id="KW-1185">Reference proteome</keyword>
<evidence type="ECO:0000313" key="18">
    <source>
        <dbReference type="EMBL" id="CAF0833704.1"/>
    </source>
</evidence>
<sequence length="974" mass="111341">MDDFNRSNSTPNIPGHNDIYSFYNQNNYQFLPPPPPPPPPPPSSVPTQQNLSYYTYQSTPAPVVYQYSNYQNTSSFLNSSLNSSNNYYQTSNSYIPNYQNYYSYPSSPAKTTNHKIEENQIKNDNLVDLGSEVNTSLKRSSAVLPMPKYIRPKICKSPLVIQSVQSKKVVKPTVQQATIPPENVRRIAEDLPEYVKKINRSQPPPPPPSYETSLTGKKLTPPSTLPPPPPSIPPQIFHHPKIHKNLLNQVLENSFNSEKTNNSRNNYDFEGSFNTSGNNNSVFNHTGIQDENLQNYQFFIQSNLYTFFDRKKQPPPPPYPGNKIEEMDVQQNLQPPPPPTIPPPPPPIPYEQAIFELEQQRLKNSNLSSNSSQTSTNFSSIRQCSPQAFKFFMEQHAENVLKHHKARESRRLQLENEMKKLGLSNEERDQLRKLLRIKETNYLRLRRAKMNKSMFEHIKTLGIGAFGQVDLVRKKDDPQRLYAMKILHKSDVFNRNQAAHVKAERDILAEADNEWVVKLYYSFQDDENLYFVMDYVPGGDLMNLLIKKGVFSENLARFYIGELTCAIESVHNLGFIHRDIKPDNILIDYNGHIKLTDFGLCTGFHWTHNTQNYIIDDTPNRTLDKKINKLQKNVERRLMAHSLVGTPNYIAPEILSRKGYTKSCDWWSVGVILYEMIVGEPPFRDETALGTQAKVINWRNTLRIPDGVKISIEAKDLIFKLCTDAETRLNADGIKAHQFFKGFDFGPDLRKTEALFKPTIKHALDTSNFEPIDAEIIADRKARIEQMNRNRQLQSQNMNNGYSNIYKKPGDNSDGNQNGSSNNNPVLYEFTFRRFFDEGSDLKFLTGALDEYSNDNSFKSFIQNISSNRNSLKSVSEKMDYVNTENIINPQNERNLSPSLTSMMASVTTSCKTLNEENCQPQTDTISKTQLKESTNFNSYNPTTESLNENSIQLGKENNVASSSSATNKPPIYI</sequence>
<evidence type="ECO:0000256" key="1">
    <source>
        <dbReference type="ARBA" id="ARBA00001946"/>
    </source>
</evidence>
<dbReference type="FunFam" id="1.10.510.10:FF:000086">
    <property type="entry name" value="Non-specific serine/threonine protein kinase"/>
    <property type="match status" value="1"/>
</dbReference>
<comment type="similarity">
    <text evidence="3">Belongs to the protein kinase superfamily. AGC Ser/Thr protein kinase family.</text>
</comment>
<keyword evidence="9" id="KW-0479">Metal-binding</keyword>
<keyword evidence="11" id="KW-0418">Kinase</keyword>
<dbReference type="InterPro" id="IPR050839">
    <property type="entry name" value="Rho-assoc_Ser/Thr_Kinase"/>
</dbReference>
<name>A0A813V7E6_9BILA</name>
<dbReference type="CDD" id="cd21778">
    <property type="entry name" value="MobB_LATS1"/>
    <property type="match status" value="1"/>
</dbReference>
<evidence type="ECO:0000256" key="5">
    <source>
        <dbReference type="ARBA" id="ARBA00022490"/>
    </source>
</evidence>
<evidence type="ECO:0000256" key="8">
    <source>
        <dbReference type="ARBA" id="ARBA00022679"/>
    </source>
</evidence>
<comment type="catalytic activity">
    <reaction evidence="15">
        <text>L-seryl-[protein] + ATP = O-phospho-L-seryl-[protein] + ADP + H(+)</text>
        <dbReference type="Rhea" id="RHEA:17989"/>
        <dbReference type="Rhea" id="RHEA-COMP:9863"/>
        <dbReference type="Rhea" id="RHEA-COMP:11604"/>
        <dbReference type="ChEBI" id="CHEBI:15378"/>
        <dbReference type="ChEBI" id="CHEBI:29999"/>
        <dbReference type="ChEBI" id="CHEBI:30616"/>
        <dbReference type="ChEBI" id="CHEBI:83421"/>
        <dbReference type="ChEBI" id="CHEBI:456216"/>
        <dbReference type="EC" id="2.7.11.1"/>
    </reaction>
</comment>
<keyword evidence="5" id="KW-0963">Cytoplasm</keyword>
<evidence type="ECO:0000256" key="15">
    <source>
        <dbReference type="ARBA" id="ARBA00048679"/>
    </source>
</evidence>
<comment type="caution">
    <text evidence="18">The sequence shown here is derived from an EMBL/GenBank/DDBJ whole genome shotgun (WGS) entry which is preliminary data.</text>
</comment>
<dbReference type="OrthoDB" id="3638488at2759"/>
<comment type="catalytic activity">
    <reaction evidence="14">
        <text>L-threonyl-[protein] + ATP = O-phospho-L-threonyl-[protein] + ADP + H(+)</text>
        <dbReference type="Rhea" id="RHEA:46608"/>
        <dbReference type="Rhea" id="RHEA-COMP:11060"/>
        <dbReference type="Rhea" id="RHEA-COMP:11605"/>
        <dbReference type="ChEBI" id="CHEBI:15378"/>
        <dbReference type="ChEBI" id="CHEBI:30013"/>
        <dbReference type="ChEBI" id="CHEBI:30616"/>
        <dbReference type="ChEBI" id="CHEBI:61977"/>
        <dbReference type="ChEBI" id="CHEBI:456216"/>
        <dbReference type="EC" id="2.7.11.1"/>
    </reaction>
</comment>
<dbReference type="Proteomes" id="UP000663879">
    <property type="component" value="Unassembled WGS sequence"/>
</dbReference>
<dbReference type="InterPro" id="IPR011009">
    <property type="entry name" value="Kinase-like_dom_sf"/>
</dbReference>
<keyword evidence="12" id="KW-0067">ATP-binding</keyword>
<evidence type="ECO:0000256" key="16">
    <source>
        <dbReference type="SAM" id="MobiDB-lite"/>
    </source>
</evidence>
<evidence type="ECO:0000256" key="2">
    <source>
        <dbReference type="ARBA" id="ARBA00004496"/>
    </source>
</evidence>
<evidence type="ECO:0000259" key="17">
    <source>
        <dbReference type="PROSITE" id="PS50011"/>
    </source>
</evidence>
<dbReference type="EC" id="2.7.11.1" evidence="4"/>
<evidence type="ECO:0000256" key="7">
    <source>
        <dbReference type="ARBA" id="ARBA00022553"/>
    </source>
</evidence>